<dbReference type="PROSITE" id="PS00086">
    <property type="entry name" value="CYTOCHROME_P450"/>
    <property type="match status" value="1"/>
</dbReference>
<evidence type="ECO:0000256" key="1">
    <source>
        <dbReference type="ARBA" id="ARBA00001971"/>
    </source>
</evidence>
<keyword evidence="10 15" id="KW-0560">Oxidoreductase</keyword>
<evidence type="ECO:0000256" key="8">
    <source>
        <dbReference type="ARBA" id="ARBA00022824"/>
    </source>
</evidence>
<dbReference type="GO" id="GO:0016705">
    <property type="term" value="F:oxidoreductase activity, acting on paired donors, with incorporation or reduction of molecular oxygen"/>
    <property type="evidence" value="ECO:0007669"/>
    <property type="project" value="InterPro"/>
</dbReference>
<keyword evidence="11 14" id="KW-0408">Iron</keyword>
<proteinExistence type="inferred from homology"/>
<name>A0A9J6BIX1_POLVA</name>
<keyword evidence="6 14" id="KW-0349">Heme</keyword>
<dbReference type="InterPro" id="IPR001128">
    <property type="entry name" value="Cyt_P450"/>
</dbReference>
<keyword evidence="8" id="KW-0256">Endoplasmic reticulum</keyword>
<evidence type="ECO:0008006" key="18">
    <source>
        <dbReference type="Google" id="ProtNLM"/>
    </source>
</evidence>
<dbReference type="GO" id="GO:0004497">
    <property type="term" value="F:monooxygenase activity"/>
    <property type="evidence" value="ECO:0007669"/>
    <property type="project" value="UniProtKB-KW"/>
</dbReference>
<dbReference type="PANTHER" id="PTHR24292">
    <property type="entry name" value="CYTOCHROME P450"/>
    <property type="match status" value="1"/>
</dbReference>
<evidence type="ECO:0000256" key="12">
    <source>
        <dbReference type="ARBA" id="ARBA00023033"/>
    </source>
</evidence>
<dbReference type="SUPFAM" id="SSF48264">
    <property type="entry name" value="Cytochrome P450"/>
    <property type="match status" value="1"/>
</dbReference>
<evidence type="ECO:0000256" key="14">
    <source>
        <dbReference type="PIRSR" id="PIRSR602403-1"/>
    </source>
</evidence>
<evidence type="ECO:0000256" key="5">
    <source>
        <dbReference type="ARBA" id="ARBA00010617"/>
    </source>
</evidence>
<dbReference type="InterPro" id="IPR002403">
    <property type="entry name" value="Cyt_P450_E_grp-IV"/>
</dbReference>
<dbReference type="InterPro" id="IPR050476">
    <property type="entry name" value="Insect_CytP450_Detox"/>
</dbReference>
<keyword evidence="13" id="KW-0472">Membrane</keyword>
<comment type="caution">
    <text evidence="16">The sequence shown here is derived from an EMBL/GenBank/DDBJ whole genome shotgun (WGS) entry which is preliminary data.</text>
</comment>
<dbReference type="Proteomes" id="UP001107558">
    <property type="component" value="Chromosome 3"/>
</dbReference>
<comment type="cofactor">
    <cofactor evidence="1 14">
        <name>heme</name>
        <dbReference type="ChEBI" id="CHEBI:30413"/>
    </cofactor>
</comment>
<evidence type="ECO:0000256" key="7">
    <source>
        <dbReference type="ARBA" id="ARBA00022723"/>
    </source>
</evidence>
<evidence type="ECO:0000256" key="13">
    <source>
        <dbReference type="ARBA" id="ARBA00023136"/>
    </source>
</evidence>
<comment type="similarity">
    <text evidence="5 15">Belongs to the cytochrome P450 family.</text>
</comment>
<dbReference type="InterPro" id="IPR017972">
    <property type="entry name" value="Cyt_P450_CS"/>
</dbReference>
<organism evidence="16 17">
    <name type="scientific">Polypedilum vanderplanki</name>
    <name type="common">Sleeping chironomid midge</name>
    <dbReference type="NCBI Taxonomy" id="319348"/>
    <lineage>
        <taxon>Eukaryota</taxon>
        <taxon>Metazoa</taxon>
        <taxon>Ecdysozoa</taxon>
        <taxon>Arthropoda</taxon>
        <taxon>Hexapoda</taxon>
        <taxon>Insecta</taxon>
        <taxon>Pterygota</taxon>
        <taxon>Neoptera</taxon>
        <taxon>Endopterygota</taxon>
        <taxon>Diptera</taxon>
        <taxon>Nematocera</taxon>
        <taxon>Chironomoidea</taxon>
        <taxon>Chironomidae</taxon>
        <taxon>Chironominae</taxon>
        <taxon>Polypedilum</taxon>
        <taxon>Polypedilum</taxon>
    </lineage>
</organism>
<dbReference type="AlphaFoldDB" id="A0A9J6BIX1"/>
<keyword evidence="12 15" id="KW-0503">Monooxygenase</keyword>
<evidence type="ECO:0000256" key="15">
    <source>
        <dbReference type="RuleBase" id="RU000461"/>
    </source>
</evidence>
<protein>
    <recommendedName>
        <fullName evidence="18">Cytochrome P450</fullName>
    </recommendedName>
</protein>
<dbReference type="OrthoDB" id="7722793at2759"/>
<evidence type="ECO:0000256" key="11">
    <source>
        <dbReference type="ARBA" id="ARBA00023004"/>
    </source>
</evidence>
<evidence type="ECO:0000256" key="2">
    <source>
        <dbReference type="ARBA" id="ARBA00003690"/>
    </source>
</evidence>
<dbReference type="Pfam" id="PF00067">
    <property type="entry name" value="p450"/>
    <property type="match status" value="1"/>
</dbReference>
<dbReference type="GO" id="GO:0005506">
    <property type="term" value="F:iron ion binding"/>
    <property type="evidence" value="ECO:0007669"/>
    <property type="project" value="InterPro"/>
</dbReference>
<comment type="function">
    <text evidence="2">May be involved in the metabolism of insect hormones and in the breakdown of synthetic insecticides.</text>
</comment>
<comment type="subcellular location">
    <subcellularLocation>
        <location evidence="4">Endoplasmic reticulum membrane</location>
        <topology evidence="4">Peripheral membrane protein</topology>
    </subcellularLocation>
    <subcellularLocation>
        <location evidence="3">Microsome membrane</location>
        <topology evidence="3">Peripheral membrane protein</topology>
    </subcellularLocation>
</comment>
<dbReference type="PRINTS" id="PR00385">
    <property type="entry name" value="P450"/>
</dbReference>
<accession>A0A9J6BIX1</accession>
<dbReference type="PRINTS" id="PR00465">
    <property type="entry name" value="EP450IV"/>
</dbReference>
<evidence type="ECO:0000256" key="4">
    <source>
        <dbReference type="ARBA" id="ARBA00004406"/>
    </source>
</evidence>
<dbReference type="GO" id="GO:0005789">
    <property type="term" value="C:endoplasmic reticulum membrane"/>
    <property type="evidence" value="ECO:0007669"/>
    <property type="project" value="UniProtKB-SubCell"/>
</dbReference>
<evidence type="ECO:0000313" key="17">
    <source>
        <dbReference type="Proteomes" id="UP001107558"/>
    </source>
</evidence>
<evidence type="ECO:0000256" key="10">
    <source>
        <dbReference type="ARBA" id="ARBA00023002"/>
    </source>
</evidence>
<dbReference type="PANTHER" id="PTHR24292:SF100">
    <property type="entry name" value="CYTOCHROME P450 6A16, ISOFORM B-RELATED"/>
    <property type="match status" value="1"/>
</dbReference>
<gene>
    <name evidence="16" type="ORF">PVAND_000059</name>
</gene>
<dbReference type="EMBL" id="JADBJN010000003">
    <property type="protein sequence ID" value="KAG5669765.1"/>
    <property type="molecule type" value="Genomic_DNA"/>
</dbReference>
<dbReference type="Gene3D" id="1.10.630.10">
    <property type="entry name" value="Cytochrome P450"/>
    <property type="match status" value="1"/>
</dbReference>
<reference evidence="16" key="1">
    <citation type="submission" date="2021-03" db="EMBL/GenBank/DDBJ databases">
        <title>Chromosome level genome of the anhydrobiotic midge Polypedilum vanderplanki.</title>
        <authorList>
            <person name="Yoshida Y."/>
            <person name="Kikawada T."/>
            <person name="Gusev O."/>
        </authorList>
    </citation>
    <scope>NUCLEOTIDE SEQUENCE</scope>
    <source>
        <strain evidence="16">NIAS01</strain>
        <tissue evidence="16">Whole body or cell culture</tissue>
    </source>
</reference>
<evidence type="ECO:0000256" key="6">
    <source>
        <dbReference type="ARBA" id="ARBA00022617"/>
    </source>
</evidence>
<evidence type="ECO:0000256" key="3">
    <source>
        <dbReference type="ARBA" id="ARBA00004174"/>
    </source>
</evidence>
<dbReference type="GO" id="GO:0020037">
    <property type="term" value="F:heme binding"/>
    <property type="evidence" value="ECO:0007669"/>
    <property type="project" value="InterPro"/>
</dbReference>
<keyword evidence="7 14" id="KW-0479">Metal-binding</keyword>
<dbReference type="InterPro" id="IPR036396">
    <property type="entry name" value="Cyt_P450_sf"/>
</dbReference>
<keyword evidence="9" id="KW-0492">Microsome</keyword>
<evidence type="ECO:0000256" key="9">
    <source>
        <dbReference type="ARBA" id="ARBA00022848"/>
    </source>
</evidence>
<feature type="binding site" description="axial binding residue" evidence="14">
    <location>
        <position position="142"/>
    </location>
    <ligand>
        <name>heme</name>
        <dbReference type="ChEBI" id="CHEBI:30413"/>
    </ligand>
    <ligandPart>
        <name>Fe</name>
        <dbReference type="ChEBI" id="CHEBI:18248"/>
    </ligandPart>
</feature>
<keyword evidence="17" id="KW-1185">Reference proteome</keyword>
<evidence type="ECO:0000313" key="16">
    <source>
        <dbReference type="EMBL" id="KAG5669765.1"/>
    </source>
</evidence>
<sequence length="197" mass="22865">MAGAETSSTTIAFALAELANNVEYQEKLREEIIANTSRENNEISYETLQEMTYLNQIVNETLRMYTNGLILIRQANEDYKIENSSHIIPKGADVWIPMIGIHFDEKYWKHPEKFDPERFTQEEIAKRPNHCYLPFGDGQRNCIGMRYALLIVKYGLALIIKNFKVTSNPKMKYPIKLNPKTPMMEPIGGYWINIEKV</sequence>